<protein>
    <recommendedName>
        <fullName evidence="3">CwlT-like lysozyme domain-containing protein</fullName>
    </recommendedName>
</protein>
<reference evidence="4" key="1">
    <citation type="submission" date="2009-07" db="EMBL/GenBank/DDBJ databases">
        <authorList>
            <person name="Weinstock G."/>
            <person name="Sodergren E."/>
            <person name="Clifton S."/>
            <person name="Fulton L."/>
            <person name="Fulton B."/>
            <person name="Courtney L."/>
            <person name="Fronick C."/>
            <person name="Harrison M."/>
            <person name="Strong C."/>
            <person name="Farmer C."/>
            <person name="Delahaunty K."/>
            <person name="Markovic C."/>
            <person name="Hall O."/>
            <person name="Minx P."/>
            <person name="Tomlinson C."/>
            <person name="Mitreva M."/>
            <person name="Nelson J."/>
            <person name="Hou S."/>
            <person name="Wollam A."/>
            <person name="Pepin K.H."/>
            <person name="Johnson M."/>
            <person name="Bhonagiri V."/>
            <person name="Nash W.E."/>
            <person name="Warren W."/>
            <person name="Chinwalla A."/>
            <person name="Mardis E.R."/>
            <person name="Wilson R.K."/>
        </authorList>
    </citation>
    <scope>NUCLEOTIDE SEQUENCE [LARGE SCALE GENOMIC DNA]</scope>
    <source>
        <strain evidence="4">DSM 14469</strain>
    </source>
</reference>
<sequence length="255" mass="28121">MTIQKKTAAKTKKAAGKSKEHPKEKTKEKTNGKTASSAARRTGKRSARSKASSSAASELRRKQVAKQRILLGCAALFVILFLTLILPRITHHRESSGRLVGVNSDVLQYSDAVAAQCREFGISEYSNLLLAMMQQESSGQGTDVLQCSESPFNTEYPNTPGSIADAAYSIRVGVETFAYCLDMAECKSISDTNALKLALQEYNFGNDYAGWALENYGGYSEENALEFSERMKAQLGWETYGDPQYVSHVLQYIRL</sequence>
<dbReference type="SUPFAM" id="SSF53955">
    <property type="entry name" value="Lysozyme-like"/>
    <property type="match status" value="1"/>
</dbReference>
<dbReference type="OrthoDB" id="3186156at2"/>
<evidence type="ECO:0000313" key="5">
    <source>
        <dbReference type="Proteomes" id="UP000005561"/>
    </source>
</evidence>
<feature type="region of interest" description="Disordered" evidence="1">
    <location>
        <begin position="1"/>
        <end position="58"/>
    </location>
</feature>
<feature type="compositionally biased region" description="Basic and acidic residues" evidence="1">
    <location>
        <begin position="17"/>
        <end position="31"/>
    </location>
</feature>
<keyword evidence="5" id="KW-1185">Reference proteome</keyword>
<dbReference type="Proteomes" id="UP000005561">
    <property type="component" value="Unassembled WGS sequence"/>
</dbReference>
<dbReference type="CDD" id="cd16891">
    <property type="entry name" value="CwlT-like"/>
    <property type="match status" value="1"/>
</dbReference>
<keyword evidence="2" id="KW-0472">Membrane</keyword>
<dbReference type="RefSeq" id="WP_006861406.1">
    <property type="nucleotide sequence ID" value="NZ_ACCL02000006.1"/>
</dbReference>
<gene>
    <name evidence="4" type="ORF">BRYFOR_06612</name>
</gene>
<dbReference type="InterPro" id="IPR047194">
    <property type="entry name" value="CwlT-like_lysozyme"/>
</dbReference>
<dbReference type="InterPro" id="IPR023346">
    <property type="entry name" value="Lysozyme-like_dom_sf"/>
</dbReference>
<feature type="compositionally biased region" description="Basic residues" evidence="1">
    <location>
        <begin position="7"/>
        <end position="16"/>
    </location>
</feature>
<dbReference type="AlphaFoldDB" id="C6LDK3"/>
<dbReference type="eggNOG" id="COG0741">
    <property type="taxonomic scope" value="Bacteria"/>
</dbReference>
<dbReference type="STRING" id="168384.SAMN05660368_01556"/>
<proteinExistence type="predicted"/>
<keyword evidence="2" id="KW-0812">Transmembrane</keyword>
<keyword evidence="2" id="KW-1133">Transmembrane helix</keyword>
<evidence type="ECO:0000313" key="4">
    <source>
        <dbReference type="EMBL" id="EET61437.1"/>
    </source>
</evidence>
<feature type="transmembrane region" description="Helical" evidence="2">
    <location>
        <begin position="69"/>
        <end position="89"/>
    </location>
</feature>
<dbReference type="EMBL" id="ACCL02000006">
    <property type="protein sequence ID" value="EET61437.1"/>
    <property type="molecule type" value="Genomic_DNA"/>
</dbReference>
<accession>C6LDK3</accession>
<feature type="domain" description="CwlT-like lysozyme" evidence="3">
    <location>
        <begin position="105"/>
        <end position="245"/>
    </location>
</feature>
<dbReference type="Pfam" id="PF13702">
    <property type="entry name" value="Lysozyme_like"/>
    <property type="match status" value="1"/>
</dbReference>
<dbReference type="Gene3D" id="1.10.530.10">
    <property type="match status" value="1"/>
</dbReference>
<name>C6LDK3_9FIRM</name>
<evidence type="ECO:0000259" key="3">
    <source>
        <dbReference type="Pfam" id="PF13702"/>
    </source>
</evidence>
<organism evidence="4 5">
    <name type="scientific">Marvinbryantia formatexigens DSM 14469</name>
    <dbReference type="NCBI Taxonomy" id="478749"/>
    <lineage>
        <taxon>Bacteria</taxon>
        <taxon>Bacillati</taxon>
        <taxon>Bacillota</taxon>
        <taxon>Clostridia</taxon>
        <taxon>Lachnospirales</taxon>
        <taxon>Lachnospiraceae</taxon>
        <taxon>Marvinbryantia</taxon>
    </lineage>
</organism>
<evidence type="ECO:0000256" key="2">
    <source>
        <dbReference type="SAM" id="Phobius"/>
    </source>
</evidence>
<evidence type="ECO:0000256" key="1">
    <source>
        <dbReference type="SAM" id="MobiDB-lite"/>
    </source>
</evidence>
<comment type="caution">
    <text evidence="4">The sequence shown here is derived from an EMBL/GenBank/DDBJ whole genome shotgun (WGS) entry which is preliminary data.</text>
</comment>